<gene>
    <name evidence="1" type="ORF">EHV15_28620</name>
</gene>
<dbReference type="OrthoDB" id="2645726at2"/>
<dbReference type="InterPro" id="IPR049722">
    <property type="entry name" value="Prli42-like"/>
</dbReference>
<accession>A0A3P3U7U8</accession>
<sequence>MQKKWMRIVVYLMLFAMLASTLLAFLEPLFIRYR</sequence>
<dbReference type="Proteomes" id="UP000267017">
    <property type="component" value="Unassembled WGS sequence"/>
</dbReference>
<dbReference type="EMBL" id="RRCN01000001">
    <property type="protein sequence ID" value="RRJ66447.1"/>
    <property type="molecule type" value="Genomic_DNA"/>
</dbReference>
<dbReference type="RefSeq" id="WP_128634232.1">
    <property type="nucleotide sequence ID" value="NZ_RRCN01000001.1"/>
</dbReference>
<proteinExistence type="predicted"/>
<organism evidence="1 2">
    <name type="scientific">Paenibacillus oralis</name>
    <dbReference type="NCBI Taxonomy" id="2490856"/>
    <lineage>
        <taxon>Bacteria</taxon>
        <taxon>Bacillati</taxon>
        <taxon>Bacillota</taxon>
        <taxon>Bacilli</taxon>
        <taxon>Bacillales</taxon>
        <taxon>Paenibacillaceae</taxon>
        <taxon>Paenibacillus</taxon>
    </lineage>
</organism>
<dbReference type="AlphaFoldDB" id="A0A3P3U7U8"/>
<evidence type="ECO:0000313" key="2">
    <source>
        <dbReference type="Proteomes" id="UP000267017"/>
    </source>
</evidence>
<evidence type="ECO:0000313" key="1">
    <source>
        <dbReference type="EMBL" id="RRJ66447.1"/>
    </source>
</evidence>
<reference evidence="1 2" key="1">
    <citation type="submission" date="2018-11" db="EMBL/GenBank/DDBJ databases">
        <title>Genome sequencing of Paenibacillus sp. KCOM 3021 (= ChDC PVNT-B20).</title>
        <authorList>
            <person name="Kook J.-K."/>
            <person name="Park S.-N."/>
            <person name="Lim Y.K."/>
        </authorList>
    </citation>
    <scope>NUCLEOTIDE SEQUENCE [LARGE SCALE GENOMIC DNA]</scope>
    <source>
        <strain evidence="1 2">KCOM 3021</strain>
    </source>
</reference>
<name>A0A3P3U7U8_9BACL</name>
<keyword evidence="2" id="KW-1185">Reference proteome</keyword>
<comment type="caution">
    <text evidence="1">The sequence shown here is derived from an EMBL/GenBank/DDBJ whole genome shotgun (WGS) entry which is preliminary data.</text>
</comment>
<dbReference type="NCBIfam" id="NF033880">
    <property type="entry name" value="Prli42"/>
    <property type="match status" value="1"/>
</dbReference>
<protein>
    <submittedName>
        <fullName evidence="1">DUF4044 domain-containing protein</fullName>
    </submittedName>
</protein>